<evidence type="ECO:0000259" key="3">
    <source>
        <dbReference type="PROSITE" id="PS01031"/>
    </source>
</evidence>
<evidence type="ECO:0000256" key="2">
    <source>
        <dbReference type="RuleBase" id="RU003616"/>
    </source>
</evidence>
<dbReference type="RefSeq" id="WP_344686176.1">
    <property type="nucleotide sequence ID" value="NZ_BAAAUX010000040.1"/>
</dbReference>
<dbReference type="InterPro" id="IPR008978">
    <property type="entry name" value="HSP20-like_chaperone"/>
</dbReference>
<protein>
    <recommendedName>
        <fullName evidence="3">SHSP domain-containing protein</fullName>
    </recommendedName>
</protein>
<dbReference type="PROSITE" id="PS01031">
    <property type="entry name" value="SHSP"/>
    <property type="match status" value="1"/>
</dbReference>
<dbReference type="InterPro" id="IPR031107">
    <property type="entry name" value="Small_HSP"/>
</dbReference>
<keyword evidence="5" id="KW-1185">Reference proteome</keyword>
<gene>
    <name evidence="4" type="ORF">GCM10010470_64670</name>
</gene>
<comment type="caution">
    <text evidence="4">The sequence shown here is derived from an EMBL/GenBank/DDBJ whole genome shotgun (WGS) entry which is preliminary data.</text>
</comment>
<comment type="similarity">
    <text evidence="1 2">Belongs to the small heat shock protein (HSP20) family.</text>
</comment>
<evidence type="ECO:0000256" key="1">
    <source>
        <dbReference type="PROSITE-ProRule" id="PRU00285"/>
    </source>
</evidence>
<feature type="domain" description="SHSP" evidence="3">
    <location>
        <begin position="33"/>
        <end position="149"/>
    </location>
</feature>
<sequence length="152" mass="16763">MALVRRSSWDPFGNLVRQLDRDFDSLTRRLSGSAGVEGFVPATDVEREGSDVVIRVELPGVDIANDVDVEVADGRLVISGNRNSEQTRSEGSVLLREIRTGAFRREFNLPEGVTAEQVEARYERGVLEVRVREVSKPEAGPTKIAITAPDQN</sequence>
<evidence type="ECO:0000313" key="5">
    <source>
        <dbReference type="Proteomes" id="UP001500979"/>
    </source>
</evidence>
<evidence type="ECO:0000313" key="4">
    <source>
        <dbReference type="EMBL" id="GAA2820421.1"/>
    </source>
</evidence>
<dbReference type="Gene3D" id="2.60.40.790">
    <property type="match status" value="1"/>
</dbReference>
<dbReference type="CDD" id="cd06464">
    <property type="entry name" value="ACD_sHsps-like"/>
    <property type="match status" value="1"/>
</dbReference>
<dbReference type="PANTHER" id="PTHR11527">
    <property type="entry name" value="HEAT-SHOCK PROTEIN 20 FAMILY MEMBER"/>
    <property type="match status" value="1"/>
</dbReference>
<dbReference type="InterPro" id="IPR002068">
    <property type="entry name" value="A-crystallin/Hsp20_dom"/>
</dbReference>
<name>A0ABN3VMP1_9PSEU</name>
<dbReference type="Proteomes" id="UP001500979">
    <property type="component" value="Unassembled WGS sequence"/>
</dbReference>
<dbReference type="EMBL" id="BAAAUX010000040">
    <property type="protein sequence ID" value="GAA2820421.1"/>
    <property type="molecule type" value="Genomic_DNA"/>
</dbReference>
<reference evidence="4 5" key="1">
    <citation type="journal article" date="2019" name="Int. J. Syst. Evol. Microbiol.">
        <title>The Global Catalogue of Microorganisms (GCM) 10K type strain sequencing project: providing services to taxonomists for standard genome sequencing and annotation.</title>
        <authorList>
            <consortium name="The Broad Institute Genomics Platform"/>
            <consortium name="The Broad Institute Genome Sequencing Center for Infectious Disease"/>
            <person name="Wu L."/>
            <person name="Ma J."/>
        </authorList>
    </citation>
    <scope>NUCLEOTIDE SEQUENCE [LARGE SCALE GENOMIC DNA]</scope>
    <source>
        <strain evidence="4 5">JCM 9383</strain>
    </source>
</reference>
<dbReference type="SUPFAM" id="SSF49764">
    <property type="entry name" value="HSP20-like chaperones"/>
    <property type="match status" value="1"/>
</dbReference>
<organism evidence="4 5">
    <name type="scientific">Saccharopolyspora taberi</name>
    <dbReference type="NCBI Taxonomy" id="60895"/>
    <lineage>
        <taxon>Bacteria</taxon>
        <taxon>Bacillati</taxon>
        <taxon>Actinomycetota</taxon>
        <taxon>Actinomycetes</taxon>
        <taxon>Pseudonocardiales</taxon>
        <taxon>Pseudonocardiaceae</taxon>
        <taxon>Saccharopolyspora</taxon>
    </lineage>
</organism>
<dbReference type="Pfam" id="PF00011">
    <property type="entry name" value="HSP20"/>
    <property type="match status" value="1"/>
</dbReference>
<accession>A0ABN3VMP1</accession>
<proteinExistence type="inferred from homology"/>